<accession>A0A369J392</accession>
<dbReference type="InParanoid" id="A0A369J392"/>
<dbReference type="AlphaFoldDB" id="A0A369J392"/>
<reference evidence="2" key="1">
    <citation type="submission" date="2018-04" db="EMBL/GenBank/DDBJ databases">
        <title>Whole genome sequencing of Hypsizygus marmoreus.</title>
        <authorList>
            <person name="Choi I.-G."/>
            <person name="Min B."/>
            <person name="Kim J.-G."/>
            <person name="Kim S."/>
            <person name="Oh Y.-L."/>
            <person name="Kong W.-S."/>
            <person name="Park H."/>
            <person name="Jeong J."/>
            <person name="Song E.-S."/>
        </authorList>
    </citation>
    <scope>NUCLEOTIDE SEQUENCE [LARGE SCALE GENOMIC DNA]</scope>
    <source>
        <strain evidence="2">51987-8</strain>
    </source>
</reference>
<feature type="region of interest" description="Disordered" evidence="1">
    <location>
        <begin position="314"/>
        <end position="333"/>
    </location>
</feature>
<dbReference type="Proteomes" id="UP000076154">
    <property type="component" value="Unassembled WGS sequence"/>
</dbReference>
<dbReference type="OrthoDB" id="10486817at2759"/>
<dbReference type="EMBL" id="LUEZ02000124">
    <property type="protein sequence ID" value="RDB16509.1"/>
    <property type="molecule type" value="Genomic_DNA"/>
</dbReference>
<gene>
    <name evidence="2" type="ORF">Hypma_002720</name>
</gene>
<keyword evidence="3" id="KW-1185">Reference proteome</keyword>
<sequence length="517" mass="55985">MFCTPSWPSESPQQPTLNHISLPTRHLSLSLLTTDSFNVTSEDNHASTFAYPTARAAQDLSLRGLDVDEAILAARAPQKKTSKSAQAATNGQKLAKTLPAEIKANIGKQGLDGSKGAADRAKTLGTSTKDIQRGYQQGVNKEIKKGSIPNASWGLQATLDHNRKLRRDVDDIVEELVARARKTKTSKSAQAATNGQKLAKQLPNEILHNIGKQGLDGTKAAANRAKILGTSTKDIQKGYQQGINKEIKSGTIAKASWGLQATLDENRQLRRDVEDIIDELVARAPQKKSSKSAQAATNGQKLAKSLPNEIKANIGKQGLDGSKGAADRAKTLGTSTKDIQKGYQQGVNKEIKSGTVAKASWGLQATLDRNRKLRRDLGDEELFVREFDEELSLRDIEDILDELVARAPQKKTSKSAQAATDGQKLAKTLPAEIKANIGKQGLDGSKGAADRAKALGTSTKDIQKGYQQGINKEIKKGSIPNASWGLQATLDNNRKLRRDLENELEELVARWGDEDLD</sequence>
<organism evidence="2 3">
    <name type="scientific">Hypsizygus marmoreus</name>
    <name type="common">White beech mushroom</name>
    <name type="synonym">Agaricus marmoreus</name>
    <dbReference type="NCBI Taxonomy" id="39966"/>
    <lineage>
        <taxon>Eukaryota</taxon>
        <taxon>Fungi</taxon>
        <taxon>Dikarya</taxon>
        <taxon>Basidiomycota</taxon>
        <taxon>Agaricomycotina</taxon>
        <taxon>Agaricomycetes</taxon>
        <taxon>Agaricomycetidae</taxon>
        <taxon>Agaricales</taxon>
        <taxon>Tricholomatineae</taxon>
        <taxon>Lyophyllaceae</taxon>
        <taxon>Hypsizygus</taxon>
    </lineage>
</organism>
<comment type="caution">
    <text evidence="2">The sequence shown here is derived from an EMBL/GenBank/DDBJ whole genome shotgun (WGS) entry which is preliminary data.</text>
</comment>
<name>A0A369J392_HYPMA</name>
<proteinExistence type="predicted"/>
<evidence type="ECO:0000313" key="2">
    <source>
        <dbReference type="EMBL" id="RDB16509.1"/>
    </source>
</evidence>
<evidence type="ECO:0000313" key="3">
    <source>
        <dbReference type="Proteomes" id="UP000076154"/>
    </source>
</evidence>
<evidence type="ECO:0000256" key="1">
    <source>
        <dbReference type="SAM" id="MobiDB-lite"/>
    </source>
</evidence>
<protein>
    <submittedName>
        <fullName evidence="2">Uncharacterized protein</fullName>
    </submittedName>
</protein>